<keyword evidence="3" id="KW-1185">Reference proteome</keyword>
<dbReference type="Pfam" id="PF07561">
    <property type="entry name" value="DUF1540"/>
    <property type="match status" value="1"/>
</dbReference>
<name>A0A6N7ISZ3_9FIRM</name>
<evidence type="ECO:0000313" key="3">
    <source>
        <dbReference type="Proteomes" id="UP000441717"/>
    </source>
</evidence>
<protein>
    <submittedName>
        <fullName evidence="2">DUF1540 domain-containing protein</fullName>
    </submittedName>
</protein>
<evidence type="ECO:0000259" key="1">
    <source>
        <dbReference type="Pfam" id="PF07561"/>
    </source>
</evidence>
<dbReference type="InterPro" id="IPR011437">
    <property type="entry name" value="DUF1540"/>
</dbReference>
<feature type="domain" description="DUF1540" evidence="1">
    <location>
        <begin position="9"/>
        <end position="50"/>
    </location>
</feature>
<dbReference type="AlphaFoldDB" id="A0A6N7ISZ3"/>
<dbReference type="RefSeq" id="WP_423244395.1">
    <property type="nucleotide sequence ID" value="NZ_WHYR01000041.1"/>
</dbReference>
<proteinExistence type="predicted"/>
<accession>A0A6N7ISZ3</accession>
<comment type="caution">
    <text evidence="2">The sequence shown here is derived from an EMBL/GenBank/DDBJ whole genome shotgun (WGS) entry which is preliminary data.</text>
</comment>
<sequence length="53" mass="5963">MPDNKCQQIKCTVTECAYNTNVMCDAPMIQVDRNGVSKASNSPHTRCETFKPR</sequence>
<evidence type="ECO:0000313" key="2">
    <source>
        <dbReference type="EMBL" id="MQL53194.1"/>
    </source>
</evidence>
<reference evidence="2 3" key="1">
    <citation type="submission" date="2019-10" db="EMBL/GenBank/DDBJ databases">
        <title>Comparative genomics of sulfur disproportionating microorganisms.</title>
        <authorList>
            <person name="Ward L.M."/>
            <person name="Bertran E."/>
            <person name="Johnston D."/>
        </authorList>
    </citation>
    <scope>NUCLEOTIDE SEQUENCE [LARGE SCALE GENOMIC DNA]</scope>
    <source>
        <strain evidence="2 3">DSM 14055</strain>
    </source>
</reference>
<organism evidence="2 3">
    <name type="scientific">Desulfofundulus thermobenzoicus</name>
    <dbReference type="NCBI Taxonomy" id="29376"/>
    <lineage>
        <taxon>Bacteria</taxon>
        <taxon>Bacillati</taxon>
        <taxon>Bacillota</taxon>
        <taxon>Clostridia</taxon>
        <taxon>Eubacteriales</taxon>
        <taxon>Peptococcaceae</taxon>
        <taxon>Desulfofundulus</taxon>
    </lineage>
</organism>
<gene>
    <name evidence="2" type="ORF">GFC01_13185</name>
</gene>
<dbReference type="Proteomes" id="UP000441717">
    <property type="component" value="Unassembled WGS sequence"/>
</dbReference>
<dbReference type="EMBL" id="WHYR01000041">
    <property type="protein sequence ID" value="MQL53194.1"/>
    <property type="molecule type" value="Genomic_DNA"/>
</dbReference>